<dbReference type="Proteomes" id="UP000198287">
    <property type="component" value="Unassembled WGS sequence"/>
</dbReference>
<keyword evidence="3" id="KW-1185">Reference proteome</keyword>
<evidence type="ECO:0000313" key="2">
    <source>
        <dbReference type="EMBL" id="OXA37850.1"/>
    </source>
</evidence>
<sequence length="166" mass="18708">MSPILGTLPGINSAASRTSPRAHSVRLLLNFSPLQIFRMRWFGALFFYLIILVTMCPAEENMRRTRIVINRTYPGSTGDRLNLGAGTDRFQRVHHGLARSRRSIFSKVAKEVKNGVNKVENAGRKIEKVVNKIGKIIVVKSTRRTNDLKKLGGLRQLTTSRLHIKS</sequence>
<keyword evidence="1" id="KW-0812">Transmembrane</keyword>
<feature type="transmembrane region" description="Helical" evidence="1">
    <location>
        <begin position="40"/>
        <end position="58"/>
    </location>
</feature>
<comment type="caution">
    <text evidence="2">The sequence shown here is derived from an EMBL/GenBank/DDBJ whole genome shotgun (WGS) entry which is preliminary data.</text>
</comment>
<proteinExistence type="predicted"/>
<dbReference type="EMBL" id="LNIX01000051">
    <property type="protein sequence ID" value="OXA37850.1"/>
    <property type="molecule type" value="Genomic_DNA"/>
</dbReference>
<reference evidence="2 3" key="1">
    <citation type="submission" date="2015-12" db="EMBL/GenBank/DDBJ databases">
        <title>The genome of Folsomia candida.</title>
        <authorList>
            <person name="Faddeeva A."/>
            <person name="Derks M.F."/>
            <person name="Anvar Y."/>
            <person name="Smit S."/>
            <person name="Van Straalen N."/>
            <person name="Roelofs D."/>
        </authorList>
    </citation>
    <scope>NUCLEOTIDE SEQUENCE [LARGE SCALE GENOMIC DNA]</scope>
    <source>
        <strain evidence="2 3">VU population</strain>
        <tissue evidence="2">Whole body</tissue>
    </source>
</reference>
<accession>A0A226CYH8</accession>
<organism evidence="2 3">
    <name type="scientific">Folsomia candida</name>
    <name type="common">Springtail</name>
    <dbReference type="NCBI Taxonomy" id="158441"/>
    <lineage>
        <taxon>Eukaryota</taxon>
        <taxon>Metazoa</taxon>
        <taxon>Ecdysozoa</taxon>
        <taxon>Arthropoda</taxon>
        <taxon>Hexapoda</taxon>
        <taxon>Collembola</taxon>
        <taxon>Entomobryomorpha</taxon>
        <taxon>Isotomoidea</taxon>
        <taxon>Isotomidae</taxon>
        <taxon>Proisotominae</taxon>
        <taxon>Folsomia</taxon>
    </lineage>
</organism>
<dbReference type="AlphaFoldDB" id="A0A226CYH8"/>
<name>A0A226CYH8_FOLCA</name>
<evidence type="ECO:0000313" key="3">
    <source>
        <dbReference type="Proteomes" id="UP000198287"/>
    </source>
</evidence>
<protein>
    <submittedName>
        <fullName evidence="2">Uncharacterized protein</fullName>
    </submittedName>
</protein>
<evidence type="ECO:0000256" key="1">
    <source>
        <dbReference type="SAM" id="Phobius"/>
    </source>
</evidence>
<keyword evidence="1" id="KW-1133">Transmembrane helix</keyword>
<keyword evidence="1" id="KW-0472">Membrane</keyword>
<gene>
    <name evidence="2" type="ORF">Fcan01_27334</name>
</gene>